<dbReference type="Pfam" id="PF00126">
    <property type="entry name" value="HTH_1"/>
    <property type="match status" value="1"/>
</dbReference>
<dbReference type="InterPro" id="IPR000847">
    <property type="entry name" value="LysR_HTH_N"/>
</dbReference>
<reference evidence="2 3" key="1">
    <citation type="submission" date="2020-03" db="EMBL/GenBank/DDBJ databases">
        <title>Whole genome shotgun sequence of Phytohabitans suffuscus NBRC 105367.</title>
        <authorList>
            <person name="Komaki H."/>
            <person name="Tamura T."/>
        </authorList>
    </citation>
    <scope>NUCLEOTIDE SEQUENCE [LARGE SCALE GENOMIC DNA]</scope>
    <source>
        <strain evidence="2 3">NBRC 105367</strain>
    </source>
</reference>
<feature type="domain" description="HTH lysR-type" evidence="1">
    <location>
        <begin position="244"/>
        <end position="306"/>
    </location>
</feature>
<gene>
    <name evidence="2" type="ORF">Psuf_066710</name>
</gene>
<dbReference type="KEGG" id="psuu:Psuf_066710"/>
<evidence type="ECO:0000259" key="1">
    <source>
        <dbReference type="Pfam" id="PF00126"/>
    </source>
</evidence>
<dbReference type="AlphaFoldDB" id="A0A6F8YTU1"/>
<proteinExistence type="predicted"/>
<evidence type="ECO:0000313" key="3">
    <source>
        <dbReference type="Proteomes" id="UP000503011"/>
    </source>
</evidence>
<reference evidence="2 3" key="2">
    <citation type="submission" date="2020-03" db="EMBL/GenBank/DDBJ databases">
        <authorList>
            <person name="Ichikawa N."/>
            <person name="Kimura A."/>
            <person name="Kitahashi Y."/>
            <person name="Uohara A."/>
        </authorList>
    </citation>
    <scope>NUCLEOTIDE SEQUENCE [LARGE SCALE GENOMIC DNA]</scope>
    <source>
        <strain evidence="2 3">NBRC 105367</strain>
    </source>
</reference>
<dbReference type="Proteomes" id="UP000503011">
    <property type="component" value="Chromosome"/>
</dbReference>
<evidence type="ECO:0000313" key="2">
    <source>
        <dbReference type="EMBL" id="BCB89358.1"/>
    </source>
</evidence>
<organism evidence="2 3">
    <name type="scientific">Phytohabitans suffuscus</name>
    <dbReference type="NCBI Taxonomy" id="624315"/>
    <lineage>
        <taxon>Bacteria</taxon>
        <taxon>Bacillati</taxon>
        <taxon>Actinomycetota</taxon>
        <taxon>Actinomycetes</taxon>
        <taxon>Micromonosporales</taxon>
        <taxon>Micromonosporaceae</taxon>
    </lineage>
</organism>
<dbReference type="EMBL" id="AP022871">
    <property type="protein sequence ID" value="BCB89358.1"/>
    <property type="molecule type" value="Genomic_DNA"/>
</dbReference>
<keyword evidence="3" id="KW-1185">Reference proteome</keyword>
<name>A0A6F8YTU1_9ACTN</name>
<dbReference type="InterPro" id="IPR036388">
    <property type="entry name" value="WH-like_DNA-bd_sf"/>
</dbReference>
<accession>A0A6F8YTU1</accession>
<protein>
    <recommendedName>
        <fullName evidence="1">HTH lysR-type domain-containing protein</fullName>
    </recommendedName>
</protein>
<sequence length="343" mass="38780">MTSALRAELHRRAADLLAAAGIDEPVTWNWSPPGACVAGLKLPGREPGDIDVATPHQLVIADNASPRRAARRLGVTVEHVRYASTLLHRPAPISKPRISKLRARAEQMLTRQFFQREHIEAGKDLATLSAETGFSSRMLREYTRAAGIKIVTRAIEDRVIVTRALRGDRIDSQWLSEQAGTLRRANTDIAAELGLSHETIRRYRRDYGIPSHPTGGHGHVVSNLRHPNLPGDIRRNVEGQRGGWQRLHRFQQMMTHPSMNTAAAALGLHTQNLNLQIRRLETDIGATILQRAPHRYAPMTPTRRGQRLLEHLDQPTIRELMHRYAHANAHPQDRPHRRRRRAE</sequence>
<dbReference type="GO" id="GO:0003700">
    <property type="term" value="F:DNA-binding transcription factor activity"/>
    <property type="evidence" value="ECO:0007669"/>
    <property type="project" value="InterPro"/>
</dbReference>
<dbReference type="InterPro" id="IPR036390">
    <property type="entry name" value="WH_DNA-bd_sf"/>
</dbReference>
<dbReference type="Gene3D" id="1.10.10.10">
    <property type="entry name" value="Winged helix-like DNA-binding domain superfamily/Winged helix DNA-binding domain"/>
    <property type="match status" value="1"/>
</dbReference>
<dbReference type="SUPFAM" id="SSF46785">
    <property type="entry name" value="Winged helix' DNA-binding domain"/>
    <property type="match status" value="1"/>
</dbReference>